<evidence type="ECO:0000256" key="1">
    <source>
        <dbReference type="ARBA" id="ARBA00006484"/>
    </source>
</evidence>
<name>A0ABW3FCA6_9PROT</name>
<dbReference type="PRINTS" id="PR00081">
    <property type="entry name" value="GDHRDH"/>
</dbReference>
<proteinExistence type="inferred from homology"/>
<evidence type="ECO:0000313" key="5">
    <source>
        <dbReference type="Proteomes" id="UP001597128"/>
    </source>
</evidence>
<dbReference type="SUPFAM" id="SSF51735">
    <property type="entry name" value="NAD(P)-binding Rossmann-fold domains"/>
    <property type="match status" value="1"/>
</dbReference>
<dbReference type="NCBIfam" id="NF005437">
    <property type="entry name" value="PRK07024.1"/>
    <property type="match status" value="1"/>
</dbReference>
<dbReference type="Pfam" id="PF00106">
    <property type="entry name" value="adh_short"/>
    <property type="match status" value="1"/>
</dbReference>
<dbReference type="PANTHER" id="PTHR44196">
    <property type="entry name" value="DEHYDROGENASE/REDUCTASE SDR FAMILY MEMBER 7B"/>
    <property type="match status" value="1"/>
</dbReference>
<sequence>MQQATPPHLHIVITGASSGIGQALARAYARRYGAHCTLGLIGRKQAALQTLQSEIRTAHGSQVHCYTADVRDAERMQAIAQTWLAEVGTPHIVIANAGVSRGTLTEYHEDIAAFQAVFDTNVMGLVHTFQPFITAMKTAAGQGQPAQLVGIASVAGIRGLPGSAAYSASKAAAITYLESLRVEMQLHAIGVTTISPGYIRTPMTDINTYTMPFLMDADLFAEKAVKTIANGRRYTVIPWQMAIVARLLRLLPPILWDTIMKKAPHKARLSDHNE</sequence>
<dbReference type="RefSeq" id="WP_379058216.1">
    <property type="nucleotide sequence ID" value="NZ_JBHTKB010000003.1"/>
</dbReference>
<dbReference type="InterPro" id="IPR036291">
    <property type="entry name" value="NAD(P)-bd_dom_sf"/>
</dbReference>
<comment type="caution">
    <text evidence="4">The sequence shown here is derived from an EMBL/GenBank/DDBJ whole genome shotgun (WGS) entry which is preliminary data.</text>
</comment>
<dbReference type="InterPro" id="IPR002347">
    <property type="entry name" value="SDR_fam"/>
</dbReference>
<dbReference type="InterPro" id="IPR020904">
    <property type="entry name" value="Sc_DH/Rdtase_CS"/>
</dbReference>
<evidence type="ECO:0000256" key="2">
    <source>
        <dbReference type="ARBA" id="ARBA00023002"/>
    </source>
</evidence>
<keyword evidence="2" id="KW-0560">Oxidoreductase</keyword>
<organism evidence="4 5">
    <name type="scientific">Methylophilus luteus</name>
    <dbReference type="NCBI Taxonomy" id="640108"/>
    <lineage>
        <taxon>Bacteria</taxon>
        <taxon>Pseudomonadati</taxon>
        <taxon>Pseudomonadota</taxon>
        <taxon>Betaproteobacteria</taxon>
        <taxon>Nitrosomonadales</taxon>
        <taxon>Methylophilaceae</taxon>
        <taxon>Methylophilus</taxon>
    </lineage>
</organism>
<dbReference type="PANTHER" id="PTHR44196:SF3">
    <property type="entry name" value="SHORT CHAIN DEHYDROGENASE FAMILY PROTEIN"/>
    <property type="match status" value="1"/>
</dbReference>
<comment type="similarity">
    <text evidence="1 3">Belongs to the short-chain dehydrogenases/reductases (SDR) family.</text>
</comment>
<dbReference type="EMBL" id="JBHTKB010000003">
    <property type="protein sequence ID" value="MFD0914426.1"/>
    <property type="molecule type" value="Genomic_DNA"/>
</dbReference>
<dbReference type="Proteomes" id="UP001597128">
    <property type="component" value="Unassembled WGS sequence"/>
</dbReference>
<dbReference type="Gene3D" id="3.40.50.720">
    <property type="entry name" value="NAD(P)-binding Rossmann-like Domain"/>
    <property type="match status" value="1"/>
</dbReference>
<reference evidence="5" key="1">
    <citation type="journal article" date="2019" name="Int. J. Syst. Evol. Microbiol.">
        <title>The Global Catalogue of Microorganisms (GCM) 10K type strain sequencing project: providing services to taxonomists for standard genome sequencing and annotation.</title>
        <authorList>
            <consortium name="The Broad Institute Genomics Platform"/>
            <consortium name="The Broad Institute Genome Sequencing Center for Infectious Disease"/>
            <person name="Wu L."/>
            <person name="Ma J."/>
        </authorList>
    </citation>
    <scope>NUCLEOTIDE SEQUENCE [LARGE SCALE GENOMIC DNA]</scope>
    <source>
        <strain evidence="5">CCUG 58412</strain>
    </source>
</reference>
<gene>
    <name evidence="4" type="ORF">ACFQ1Z_12770</name>
</gene>
<evidence type="ECO:0000313" key="4">
    <source>
        <dbReference type="EMBL" id="MFD0914426.1"/>
    </source>
</evidence>
<keyword evidence="5" id="KW-1185">Reference proteome</keyword>
<accession>A0ABW3FCA6</accession>
<dbReference type="PRINTS" id="PR00080">
    <property type="entry name" value="SDRFAMILY"/>
</dbReference>
<evidence type="ECO:0000256" key="3">
    <source>
        <dbReference type="RuleBase" id="RU000363"/>
    </source>
</evidence>
<protein>
    <submittedName>
        <fullName evidence="4">SDR family oxidoreductase</fullName>
    </submittedName>
</protein>
<dbReference type="PROSITE" id="PS00061">
    <property type="entry name" value="ADH_SHORT"/>
    <property type="match status" value="1"/>
</dbReference>